<evidence type="ECO:0000256" key="4">
    <source>
        <dbReference type="ARBA" id="ARBA00023125"/>
    </source>
</evidence>
<evidence type="ECO:0000256" key="1">
    <source>
        <dbReference type="ARBA" id="ARBA00022491"/>
    </source>
</evidence>
<protein>
    <submittedName>
        <fullName evidence="7">DUF1778 domain-containing protein</fullName>
    </submittedName>
</protein>
<proteinExistence type="inferred from homology"/>
<organism evidence="7 8">
    <name type="scientific">Roseateles amylovorans</name>
    <dbReference type="NCBI Taxonomy" id="2978473"/>
    <lineage>
        <taxon>Bacteria</taxon>
        <taxon>Pseudomonadati</taxon>
        <taxon>Pseudomonadota</taxon>
        <taxon>Betaproteobacteria</taxon>
        <taxon>Burkholderiales</taxon>
        <taxon>Sphaerotilaceae</taxon>
        <taxon>Roseateles</taxon>
    </lineage>
</organism>
<accession>A0ABY6B6X2</accession>
<comment type="similarity">
    <text evidence="6">Belongs to the TacA antitoxin family.</text>
</comment>
<dbReference type="PANTHER" id="PTHR35401">
    <property type="entry name" value="COPG FAMILY HELIX-TURN-HELIX PROTEIN-RELATED-RELATED"/>
    <property type="match status" value="1"/>
</dbReference>
<dbReference type="RefSeq" id="WP_261760399.1">
    <property type="nucleotide sequence ID" value="NZ_CP104562.2"/>
</dbReference>
<sequence>MTASTTTINFRATTDFRDLIDRAATAQGKTRTDFIMAASEAEAQRVLLDRAFFQLDEAQMQAFQAVLDQPIDQNAAVNRLLAKKAPWDQ</sequence>
<gene>
    <name evidence="7" type="ORF">N4261_12200</name>
</gene>
<evidence type="ECO:0000256" key="5">
    <source>
        <dbReference type="ARBA" id="ARBA00023163"/>
    </source>
</evidence>
<keyword evidence="1" id="KW-0678">Repressor</keyword>
<keyword evidence="5" id="KW-0804">Transcription</keyword>
<dbReference type="PANTHER" id="PTHR35401:SF1">
    <property type="entry name" value="CYTOPLASMIC PROTEIN"/>
    <property type="match status" value="1"/>
</dbReference>
<evidence type="ECO:0000256" key="6">
    <source>
        <dbReference type="ARBA" id="ARBA00049988"/>
    </source>
</evidence>
<evidence type="ECO:0000313" key="7">
    <source>
        <dbReference type="EMBL" id="UXH80582.1"/>
    </source>
</evidence>
<reference evidence="7" key="1">
    <citation type="submission" date="2022-10" db="EMBL/GenBank/DDBJ databases">
        <title>Characterization and whole genome sequencing of a new Roseateles species, isolated from fresh water.</title>
        <authorList>
            <person name="Guliayeva D.Y."/>
            <person name="Akhremchuk A.E."/>
            <person name="Sikolenko M.A."/>
            <person name="Valentovich L.N."/>
            <person name="Sidarenka A.V."/>
        </authorList>
    </citation>
    <scope>NUCLEOTIDE SEQUENCE</scope>
    <source>
        <strain evidence="7">BIM B-1768</strain>
    </source>
</reference>
<keyword evidence="8" id="KW-1185">Reference proteome</keyword>
<dbReference type="EMBL" id="CP104562">
    <property type="protein sequence ID" value="UXH80582.1"/>
    <property type="molecule type" value="Genomic_DNA"/>
</dbReference>
<keyword evidence="3" id="KW-0805">Transcription regulation</keyword>
<evidence type="ECO:0000256" key="2">
    <source>
        <dbReference type="ARBA" id="ARBA00022649"/>
    </source>
</evidence>
<dbReference type="InterPro" id="IPR010985">
    <property type="entry name" value="Ribbon_hlx_hlx"/>
</dbReference>
<name>A0ABY6B6X2_9BURK</name>
<evidence type="ECO:0000256" key="3">
    <source>
        <dbReference type="ARBA" id="ARBA00023015"/>
    </source>
</evidence>
<dbReference type="Pfam" id="PF08681">
    <property type="entry name" value="TacA1"/>
    <property type="match status" value="1"/>
</dbReference>
<evidence type="ECO:0000313" key="8">
    <source>
        <dbReference type="Proteomes" id="UP001064933"/>
    </source>
</evidence>
<keyword evidence="4" id="KW-0238">DNA-binding</keyword>
<dbReference type="Proteomes" id="UP001064933">
    <property type="component" value="Chromosome"/>
</dbReference>
<dbReference type="SUPFAM" id="SSF47598">
    <property type="entry name" value="Ribbon-helix-helix"/>
    <property type="match status" value="1"/>
</dbReference>
<dbReference type="InterPro" id="IPR014795">
    <property type="entry name" value="TacA_1-like"/>
</dbReference>
<keyword evidence="2" id="KW-1277">Toxin-antitoxin system</keyword>
<dbReference type="Gene3D" id="1.20.5.780">
    <property type="entry name" value="Single helix bin"/>
    <property type="match status" value="1"/>
</dbReference>